<evidence type="ECO:0000259" key="7">
    <source>
        <dbReference type="Pfam" id="PF01029"/>
    </source>
</evidence>
<evidence type="ECO:0000256" key="6">
    <source>
        <dbReference type="HAMAP-Rule" id="MF_00073"/>
    </source>
</evidence>
<dbReference type="GO" id="GO:0005829">
    <property type="term" value="C:cytosol"/>
    <property type="evidence" value="ECO:0007669"/>
    <property type="project" value="TreeGrafter"/>
</dbReference>
<dbReference type="GO" id="GO:0031564">
    <property type="term" value="P:transcription antitermination"/>
    <property type="evidence" value="ECO:0007669"/>
    <property type="project" value="UniProtKB-KW"/>
</dbReference>
<dbReference type="HOGENOM" id="CLU_087843_2_3_11"/>
<organism evidence="8 10">
    <name type="scientific">Rubrobacter radiotolerans</name>
    <name type="common">Arthrobacter radiotolerans</name>
    <dbReference type="NCBI Taxonomy" id="42256"/>
    <lineage>
        <taxon>Bacteria</taxon>
        <taxon>Bacillati</taxon>
        <taxon>Actinomycetota</taxon>
        <taxon>Rubrobacteria</taxon>
        <taxon>Rubrobacterales</taxon>
        <taxon>Rubrobacteraceae</taxon>
        <taxon>Rubrobacter</taxon>
    </lineage>
</organism>
<evidence type="ECO:0000256" key="2">
    <source>
        <dbReference type="ARBA" id="ARBA00022814"/>
    </source>
</evidence>
<dbReference type="Proteomes" id="UP000025229">
    <property type="component" value="Chromosome"/>
</dbReference>
<evidence type="ECO:0000313" key="9">
    <source>
        <dbReference type="EMBL" id="MDX5894153.1"/>
    </source>
</evidence>
<keyword evidence="4 6" id="KW-0805">Transcription regulation</keyword>
<evidence type="ECO:0000256" key="4">
    <source>
        <dbReference type="ARBA" id="ARBA00023015"/>
    </source>
</evidence>
<evidence type="ECO:0000256" key="1">
    <source>
        <dbReference type="ARBA" id="ARBA00005952"/>
    </source>
</evidence>
<comment type="similarity">
    <text evidence="1 6">Belongs to the NusB family.</text>
</comment>
<dbReference type="GO" id="GO:0003723">
    <property type="term" value="F:RNA binding"/>
    <property type="evidence" value="ECO:0007669"/>
    <property type="project" value="UniProtKB-UniRule"/>
</dbReference>
<keyword evidence="10" id="KW-1185">Reference proteome</keyword>
<evidence type="ECO:0000256" key="3">
    <source>
        <dbReference type="ARBA" id="ARBA00022884"/>
    </source>
</evidence>
<sequence>MSRRTARKQAFQILYGSDVTESRVRDAVRRWREYRGDLERYAYEVCFGVERDRERIDAILTEVAVGWPLRRMNAVDRTILRIGLYEMIHTEDVPPDVAINEAIELAKGFSSDEAPSFVGGVLRGAEGKLSSGVGRG</sequence>
<accession>A0A023X3H6</accession>
<protein>
    <recommendedName>
        <fullName evidence="6">Transcription antitermination protein NusB</fullName>
    </recommendedName>
    <alternativeName>
        <fullName evidence="6">Antitermination factor NusB</fullName>
    </alternativeName>
</protein>
<evidence type="ECO:0000313" key="8">
    <source>
        <dbReference type="EMBL" id="AHY46746.1"/>
    </source>
</evidence>
<dbReference type="STRING" id="42256.RradSPS_1463"/>
<dbReference type="HAMAP" id="MF_00073">
    <property type="entry name" value="NusB"/>
    <property type="match status" value="1"/>
</dbReference>
<dbReference type="EMBL" id="CP007514">
    <property type="protein sequence ID" value="AHY46746.1"/>
    <property type="molecule type" value="Genomic_DNA"/>
</dbReference>
<dbReference type="Pfam" id="PF01029">
    <property type="entry name" value="NusB"/>
    <property type="match status" value="1"/>
</dbReference>
<feature type="domain" description="NusB/RsmB/TIM44" evidence="7">
    <location>
        <begin position="5"/>
        <end position="124"/>
    </location>
</feature>
<dbReference type="PANTHER" id="PTHR11078:SF3">
    <property type="entry name" value="ANTITERMINATION NUSB DOMAIN-CONTAINING PROTEIN"/>
    <property type="match status" value="1"/>
</dbReference>
<dbReference type="EMBL" id="JAWXXX010000001">
    <property type="protein sequence ID" value="MDX5894153.1"/>
    <property type="molecule type" value="Genomic_DNA"/>
</dbReference>
<evidence type="ECO:0000256" key="5">
    <source>
        <dbReference type="ARBA" id="ARBA00023163"/>
    </source>
</evidence>
<dbReference type="InterPro" id="IPR011605">
    <property type="entry name" value="NusB_fam"/>
</dbReference>
<reference evidence="9" key="2">
    <citation type="submission" date="2023-11" db="EMBL/GenBank/DDBJ databases">
        <title>MicrobeMod: A computational toolkit for identifying prokaryotic methylation and restriction-modification with nanopore sequencing.</title>
        <authorList>
            <person name="Crits-Christoph A."/>
            <person name="Kang S.C."/>
            <person name="Lee H."/>
            <person name="Ostrov N."/>
        </authorList>
    </citation>
    <scope>NUCLEOTIDE SEQUENCE</scope>
    <source>
        <strain evidence="9">ATCC 51242</strain>
    </source>
</reference>
<evidence type="ECO:0000313" key="10">
    <source>
        <dbReference type="Proteomes" id="UP000025229"/>
    </source>
</evidence>
<dbReference type="InterPro" id="IPR035926">
    <property type="entry name" value="NusB-like_sf"/>
</dbReference>
<dbReference type="Gene3D" id="1.10.940.10">
    <property type="entry name" value="NusB-like"/>
    <property type="match status" value="1"/>
</dbReference>
<dbReference type="AlphaFoldDB" id="A0A023X3H6"/>
<dbReference type="RefSeq" id="WP_038681701.1">
    <property type="nucleotide sequence ID" value="NZ_CP007514.1"/>
</dbReference>
<dbReference type="Proteomes" id="UP001281130">
    <property type="component" value="Unassembled WGS sequence"/>
</dbReference>
<reference evidence="8 10" key="1">
    <citation type="submission" date="2014-03" db="EMBL/GenBank/DDBJ databases">
        <title>Complete genome sequence of the Radio-Resistant Rubrobacter radiotolerans RSPS-4.</title>
        <authorList>
            <person name="Egas C.C."/>
            <person name="Barroso C.C."/>
            <person name="Froufe H.J.C."/>
            <person name="Pacheco J.J."/>
            <person name="Albuquerque L.L."/>
            <person name="da Costa M.M.S."/>
        </authorList>
    </citation>
    <scope>NUCLEOTIDE SEQUENCE [LARGE SCALE GENOMIC DNA]</scope>
    <source>
        <strain evidence="8 10">RSPS-4</strain>
    </source>
</reference>
<dbReference type="PATRIC" id="fig|42256.3.peg.1481"/>
<keyword evidence="5 6" id="KW-0804">Transcription</keyword>
<dbReference type="SUPFAM" id="SSF48013">
    <property type="entry name" value="NusB-like"/>
    <property type="match status" value="1"/>
</dbReference>
<dbReference type="GO" id="GO:0006353">
    <property type="term" value="P:DNA-templated transcription termination"/>
    <property type="evidence" value="ECO:0007669"/>
    <property type="project" value="UniProtKB-UniRule"/>
</dbReference>
<dbReference type="PANTHER" id="PTHR11078">
    <property type="entry name" value="N UTILIZATION SUBSTANCE PROTEIN B-RELATED"/>
    <property type="match status" value="1"/>
</dbReference>
<gene>
    <name evidence="6 9" type="primary">nusB</name>
    <name evidence="8" type="ORF">RradSPS_1463</name>
    <name evidence="9" type="ORF">SIL72_08930</name>
</gene>
<dbReference type="NCBIfam" id="TIGR01951">
    <property type="entry name" value="nusB"/>
    <property type="match status" value="1"/>
</dbReference>
<dbReference type="InterPro" id="IPR006027">
    <property type="entry name" value="NusB_RsmB_TIM44"/>
</dbReference>
<dbReference type="KEGG" id="rrd:RradSPS_1463"/>
<keyword evidence="3 6" id="KW-0694">RNA-binding</keyword>
<proteinExistence type="inferred from homology"/>
<dbReference type="OrthoDB" id="3528057at2"/>
<comment type="function">
    <text evidence="6">Involved in transcription antitermination. Required for transcription of ribosomal RNA (rRNA) genes. Binds specifically to the boxA antiterminator sequence of the ribosomal RNA (rrn) operons.</text>
</comment>
<name>A0A023X3H6_RUBRA</name>
<dbReference type="eggNOG" id="COG0781">
    <property type="taxonomic scope" value="Bacteria"/>
</dbReference>
<keyword evidence="2 6" id="KW-0889">Transcription antitermination</keyword>